<reference evidence="3 4" key="1">
    <citation type="submission" date="2024-09" db="EMBL/GenBank/DDBJ databases">
        <authorList>
            <person name="Sun Q."/>
            <person name="Mori K."/>
        </authorList>
    </citation>
    <scope>NUCLEOTIDE SEQUENCE [LARGE SCALE GENOMIC DNA]</scope>
    <source>
        <strain evidence="3 4">JCM 9626</strain>
    </source>
</reference>
<dbReference type="EC" id="2.1.1.-" evidence="3"/>
<name>A0ABV5KIL9_9ACTN</name>
<dbReference type="Proteomes" id="UP001589750">
    <property type="component" value="Unassembled WGS sequence"/>
</dbReference>
<dbReference type="GO" id="GO:0032259">
    <property type="term" value="P:methylation"/>
    <property type="evidence" value="ECO:0007669"/>
    <property type="project" value="UniProtKB-KW"/>
</dbReference>
<evidence type="ECO:0000259" key="2">
    <source>
        <dbReference type="Pfam" id="PF13847"/>
    </source>
</evidence>
<comment type="caution">
    <text evidence="3">The sequence shown here is derived from an EMBL/GenBank/DDBJ whole genome shotgun (WGS) entry which is preliminary data.</text>
</comment>
<dbReference type="Pfam" id="PF13847">
    <property type="entry name" value="Methyltransf_31"/>
    <property type="match status" value="1"/>
</dbReference>
<keyword evidence="1" id="KW-1133">Transmembrane helix</keyword>
<dbReference type="InterPro" id="IPR029063">
    <property type="entry name" value="SAM-dependent_MTases_sf"/>
</dbReference>
<keyword evidence="3" id="KW-0489">Methyltransferase</keyword>
<keyword evidence="4" id="KW-1185">Reference proteome</keyword>
<gene>
    <name evidence="3" type="ORF">ACFFRI_20835</name>
</gene>
<protein>
    <submittedName>
        <fullName evidence="3">Class I SAM-dependent methyltransferase</fullName>
        <ecNumber evidence="3">2.1.1.-</ecNumber>
    </submittedName>
</protein>
<evidence type="ECO:0000313" key="4">
    <source>
        <dbReference type="Proteomes" id="UP001589750"/>
    </source>
</evidence>
<dbReference type="CDD" id="cd02440">
    <property type="entry name" value="AdoMet_MTases"/>
    <property type="match status" value="1"/>
</dbReference>
<accession>A0ABV5KIL9</accession>
<evidence type="ECO:0000313" key="3">
    <source>
        <dbReference type="EMBL" id="MFB9315504.1"/>
    </source>
</evidence>
<dbReference type="GO" id="GO:0008168">
    <property type="term" value="F:methyltransferase activity"/>
    <property type="evidence" value="ECO:0007669"/>
    <property type="project" value="UniProtKB-KW"/>
</dbReference>
<evidence type="ECO:0000256" key="1">
    <source>
        <dbReference type="SAM" id="Phobius"/>
    </source>
</evidence>
<feature type="domain" description="Methyltransferase" evidence="2">
    <location>
        <begin position="139"/>
        <end position="252"/>
    </location>
</feature>
<dbReference type="Gene3D" id="3.40.50.150">
    <property type="entry name" value="Vaccinia Virus protein VP39"/>
    <property type="match status" value="1"/>
</dbReference>
<dbReference type="InterPro" id="IPR025714">
    <property type="entry name" value="Methyltranfer_dom"/>
</dbReference>
<keyword evidence="3" id="KW-0808">Transferase</keyword>
<dbReference type="SUPFAM" id="SSF53335">
    <property type="entry name" value="S-adenosyl-L-methionine-dependent methyltransferases"/>
    <property type="match status" value="1"/>
</dbReference>
<organism evidence="3 4">
    <name type="scientific">Nocardioides plantarum</name>
    <dbReference type="NCBI Taxonomy" id="29299"/>
    <lineage>
        <taxon>Bacteria</taxon>
        <taxon>Bacillati</taxon>
        <taxon>Actinomycetota</taxon>
        <taxon>Actinomycetes</taxon>
        <taxon>Propionibacteriales</taxon>
        <taxon>Nocardioidaceae</taxon>
        <taxon>Nocardioides</taxon>
    </lineage>
</organism>
<sequence>MGEFKEFFGVAAPFVGGALLFAFIGLAIWAVLNGREVSVWPPRIGAKPVDPVSGGLGVAAEPPDTLNRQFAAAQLDIGTDQPVVAQAKPSLFDKEFAASEAKSFYDHIAGNYDLRNSSDLLKTHQAVVTQIRSHLKRKTNFKVLDLGGGTGKQIATQFFHKSNMHWTYSDFSLSMSSAFQANLAGTKLGKNNRLIFGDIAEVPLQVRDEEFDIILFSLVLSSMPASPDFRPFAGLLKPGGRLIVADINPVYTALNPYYAVLVDGEKFALRTNPVNPLSIAQHAADLGLSQLELCGIGDGEQSYSFLAVFERPVA</sequence>
<dbReference type="RefSeq" id="WP_140009182.1">
    <property type="nucleotide sequence ID" value="NZ_JBHMDG010000034.1"/>
</dbReference>
<feature type="transmembrane region" description="Helical" evidence="1">
    <location>
        <begin position="7"/>
        <end position="32"/>
    </location>
</feature>
<proteinExistence type="predicted"/>
<dbReference type="EMBL" id="JBHMDG010000034">
    <property type="protein sequence ID" value="MFB9315504.1"/>
    <property type="molecule type" value="Genomic_DNA"/>
</dbReference>
<keyword evidence="1" id="KW-0472">Membrane</keyword>
<keyword evidence="1" id="KW-0812">Transmembrane</keyword>